<protein>
    <recommendedName>
        <fullName evidence="3">Nuclear transport factor 2 family protein</fullName>
    </recommendedName>
</protein>
<accession>A0ABX1P1J3</accession>
<gene>
    <name evidence="1" type="ORF">GPA24_18580</name>
</gene>
<reference evidence="1 2" key="1">
    <citation type="submission" date="2019-12" db="EMBL/GenBank/DDBJ databases">
        <title>Comparative genomics gives insights into the taxonomy of the Azoarcus-Aromatoleum group and reveals separate origins of nif in the plant-associated Azoarcus and non-plant-associated Aromatoleum sub-groups.</title>
        <authorList>
            <person name="Lafos M."/>
            <person name="Maluk M."/>
            <person name="Batista M."/>
            <person name="Junghare M."/>
            <person name="Carmona M."/>
            <person name="Faoro H."/>
            <person name="Cruz L.M."/>
            <person name="Battistoni F."/>
            <person name="De Souza E."/>
            <person name="Pedrosa F."/>
            <person name="Chen W.-M."/>
            <person name="Poole P.S."/>
            <person name="Dixon R.A."/>
            <person name="James E.K."/>
        </authorList>
    </citation>
    <scope>NUCLEOTIDE SEQUENCE [LARGE SCALE GENOMIC DNA]</scope>
    <source>
        <strain evidence="1 2">PbN1</strain>
    </source>
</reference>
<dbReference type="EMBL" id="WTVP01000083">
    <property type="protein sequence ID" value="NMG17507.1"/>
    <property type="molecule type" value="Genomic_DNA"/>
</dbReference>
<evidence type="ECO:0000313" key="1">
    <source>
        <dbReference type="EMBL" id="NMG17507.1"/>
    </source>
</evidence>
<sequence>MAKRAQARFDALIARDFKAAYGFFTPSYRDMVNYENWIRSRPPRASFRTARVLKVECPSADACEVEMEAAYDSPRGIKAAPKGLIERVVPERWVRVEGEWWLFQAR</sequence>
<name>A0ABX1P1J3_9RHOO</name>
<organism evidence="1 2">
    <name type="scientific">Aromatoleum bremense</name>
    <dbReference type="NCBI Taxonomy" id="76115"/>
    <lineage>
        <taxon>Bacteria</taxon>
        <taxon>Pseudomonadati</taxon>
        <taxon>Pseudomonadota</taxon>
        <taxon>Betaproteobacteria</taxon>
        <taxon>Rhodocyclales</taxon>
        <taxon>Rhodocyclaceae</taxon>
        <taxon>Aromatoleum</taxon>
    </lineage>
</organism>
<comment type="caution">
    <text evidence="1">The sequence shown here is derived from an EMBL/GenBank/DDBJ whole genome shotgun (WGS) entry which is preliminary data.</text>
</comment>
<keyword evidence="2" id="KW-1185">Reference proteome</keyword>
<evidence type="ECO:0008006" key="3">
    <source>
        <dbReference type="Google" id="ProtNLM"/>
    </source>
</evidence>
<dbReference type="Proteomes" id="UP000633943">
    <property type="component" value="Unassembled WGS sequence"/>
</dbReference>
<dbReference type="RefSeq" id="WP_210147492.1">
    <property type="nucleotide sequence ID" value="NZ_CP059467.1"/>
</dbReference>
<proteinExistence type="predicted"/>
<evidence type="ECO:0000313" key="2">
    <source>
        <dbReference type="Proteomes" id="UP000633943"/>
    </source>
</evidence>